<organism evidence="3">
    <name type="scientific">viral metagenome</name>
    <dbReference type="NCBI Taxonomy" id="1070528"/>
    <lineage>
        <taxon>unclassified sequences</taxon>
        <taxon>metagenomes</taxon>
        <taxon>organismal metagenomes</taxon>
    </lineage>
</organism>
<feature type="compositionally biased region" description="Polar residues" evidence="1">
    <location>
        <begin position="594"/>
        <end position="607"/>
    </location>
</feature>
<protein>
    <recommendedName>
        <fullName evidence="4">Portal protein</fullName>
    </recommendedName>
</protein>
<evidence type="ECO:0000256" key="1">
    <source>
        <dbReference type="SAM" id="MobiDB-lite"/>
    </source>
</evidence>
<evidence type="ECO:0008006" key="4">
    <source>
        <dbReference type="Google" id="ProtNLM"/>
    </source>
</evidence>
<sequence>MASKKRIKETDSVLAQNVYDQYDIARREQQSNDAEFDGIMDMIECKRSEKDYEWMSDVFIPEYPSIHLTEASQWANQYFQSRDFVEVYLSSTSDIAEAKAKASKDYINTMLNVKELYHYGKYMRARSINSIRGQVVAVCSWKQRLLNDTVRSEAIEQTGLDMNGQPIYGRVTKENNVTHPIEDRFEYEVVDPRNLFTDNKYAYSIQEKEWITIRSEMTYDELYARREENGYINLDKLKEWERVYVTETAKVTGTEEQESKLTHPHFDILERFGKTWATVTSRDEYENPVLIQNGYKDDGSVKDSAELVEAIVTVACYNGQKVLIRFQATPFITSKGVPYRPLIRGLCYIHPTKDAGMSDGKYGRELQVLINDMVNMGIDRSKLSMLPTLKVRRLAWEDNDSIYFEPEHAMIVENKDDIEEFRIDGNIEPAMSVVSLAISKMQQVQAVYPTTMGNMPGKVETATAISGAENRGNLRANYKSLTFEHTFLAEFYWMMLQMGYQFMHPETAMQIMGENAQNFDPDQNYSYTPVTSNIEVEYSKAKKLQAFDGMLSRIVGIQNPAVVPIIAAIISRQFELLGDEYQKYSKLVDALAKTPNTPESGAPPQQENGREAMQPSNQEGIPMSGMEESTRGLV</sequence>
<reference evidence="3" key="1">
    <citation type="submission" date="2020-03" db="EMBL/GenBank/DDBJ databases">
        <title>The deep terrestrial virosphere.</title>
        <authorList>
            <person name="Holmfeldt K."/>
            <person name="Nilsson E."/>
            <person name="Simone D."/>
            <person name="Lopez-Fernandez M."/>
            <person name="Wu X."/>
            <person name="de Brujin I."/>
            <person name="Lundin D."/>
            <person name="Andersson A."/>
            <person name="Bertilsson S."/>
            <person name="Dopson M."/>
        </authorList>
    </citation>
    <scope>NUCLEOTIDE SEQUENCE</scope>
    <source>
        <strain evidence="3">MM415A02074</strain>
        <strain evidence="2">MM415B00475</strain>
    </source>
</reference>
<dbReference type="EMBL" id="MT142083">
    <property type="protein sequence ID" value="QJA74227.1"/>
    <property type="molecule type" value="Genomic_DNA"/>
</dbReference>
<accession>A0A6M3JZU3</accession>
<name>A0A6M3JZU3_9ZZZZ</name>
<evidence type="ECO:0000313" key="2">
    <source>
        <dbReference type="EMBL" id="QJA64683.1"/>
    </source>
</evidence>
<gene>
    <name evidence="3" type="ORF">MM415A02074_0005</name>
    <name evidence="2" type="ORF">MM415B00475_0017</name>
</gene>
<evidence type="ECO:0000313" key="3">
    <source>
        <dbReference type="EMBL" id="QJA74227.1"/>
    </source>
</evidence>
<feature type="region of interest" description="Disordered" evidence="1">
    <location>
        <begin position="593"/>
        <end position="634"/>
    </location>
</feature>
<dbReference type="AlphaFoldDB" id="A0A6M3JZU3"/>
<proteinExistence type="predicted"/>
<dbReference type="EMBL" id="MT141524">
    <property type="protein sequence ID" value="QJA64683.1"/>
    <property type="molecule type" value="Genomic_DNA"/>
</dbReference>